<feature type="transmembrane region" description="Helical" evidence="3">
    <location>
        <begin position="103"/>
        <end position="125"/>
    </location>
</feature>
<dbReference type="InterPro" id="IPR048254">
    <property type="entry name" value="CDP_ALCOHOL_P_TRANSF_CS"/>
</dbReference>
<evidence type="ECO:0000256" key="3">
    <source>
        <dbReference type="SAM" id="Phobius"/>
    </source>
</evidence>
<keyword evidence="3" id="KW-1133">Transmembrane helix</keyword>
<dbReference type="InterPro" id="IPR000462">
    <property type="entry name" value="CDP-OH_P_trans"/>
</dbReference>
<comment type="similarity">
    <text evidence="2">Belongs to the CDP-alcohol phosphatidyltransferase class-I family.</text>
</comment>
<organism evidence="4">
    <name type="scientific">Thermococcus litoralis</name>
    <dbReference type="NCBI Taxonomy" id="2265"/>
    <lineage>
        <taxon>Archaea</taxon>
        <taxon>Methanobacteriati</taxon>
        <taxon>Methanobacteriota</taxon>
        <taxon>Thermococci</taxon>
        <taxon>Thermococcales</taxon>
        <taxon>Thermococcaceae</taxon>
        <taxon>Thermococcus</taxon>
    </lineage>
</organism>
<evidence type="ECO:0000313" key="4">
    <source>
        <dbReference type="EMBL" id="HHI00577.1"/>
    </source>
</evidence>
<keyword evidence="3" id="KW-0812">Transmembrane</keyword>
<dbReference type="AlphaFoldDB" id="A0A7C5JWI5"/>
<dbReference type="InterPro" id="IPR043130">
    <property type="entry name" value="CDP-OH_PTrfase_TM_dom"/>
</dbReference>
<dbReference type="GO" id="GO:0016780">
    <property type="term" value="F:phosphotransferase activity, for other substituted phosphate groups"/>
    <property type="evidence" value="ECO:0007669"/>
    <property type="project" value="InterPro"/>
</dbReference>
<reference evidence="4" key="1">
    <citation type="journal article" date="2020" name="mSystems">
        <title>Genome- and Community-Level Interaction Insights into Carbon Utilization and Element Cycling Functions of Hydrothermarchaeota in Hydrothermal Sediment.</title>
        <authorList>
            <person name="Zhou Z."/>
            <person name="Liu Y."/>
            <person name="Xu W."/>
            <person name="Pan J."/>
            <person name="Luo Z.H."/>
            <person name="Li M."/>
        </authorList>
    </citation>
    <scope>NUCLEOTIDE SEQUENCE [LARGE SCALE GENOMIC DNA]</scope>
    <source>
        <strain evidence="4">HyVt-93</strain>
    </source>
</reference>
<comment type="caution">
    <text evidence="4">The sequence shown here is derived from an EMBL/GenBank/DDBJ whole genome shotgun (WGS) entry which is preliminary data.</text>
</comment>
<gene>
    <name evidence="4" type="ORF">ENL40_03750</name>
</gene>
<feature type="transmembrane region" description="Helical" evidence="3">
    <location>
        <begin position="131"/>
        <end position="152"/>
    </location>
</feature>
<dbReference type="GO" id="GO:0008654">
    <property type="term" value="P:phospholipid biosynthetic process"/>
    <property type="evidence" value="ECO:0007669"/>
    <property type="project" value="InterPro"/>
</dbReference>
<feature type="transmembrane region" description="Helical" evidence="3">
    <location>
        <begin position="183"/>
        <end position="206"/>
    </location>
</feature>
<accession>A0A7C5JWI5</accession>
<sequence length="221" mass="25441">MHLWGSVQMIDKSEIERNVTAGTGLIDHYLYRKIVVWLISKFHLDINPNFITSLSLLYSLFCSYLIVSGHPLIGAILYMFFNVLDLLDGAIARVYNRKSLVGAFFDGLVDVLSEIVVLYSIGIYFDKKIQFLYLIVFILLAHYIYIRTKWIIGTKERQKNMFDYWGSPMLLILLSTRNDTRKILILAGILFNAPHFILLYFAYIYVLSTVSSIMALGEGKT</sequence>
<evidence type="ECO:0000256" key="1">
    <source>
        <dbReference type="ARBA" id="ARBA00022679"/>
    </source>
</evidence>
<dbReference type="EMBL" id="DRTU01000162">
    <property type="protein sequence ID" value="HHI00577.1"/>
    <property type="molecule type" value="Genomic_DNA"/>
</dbReference>
<dbReference type="PROSITE" id="PS00379">
    <property type="entry name" value="CDP_ALCOHOL_P_TRANSF"/>
    <property type="match status" value="1"/>
</dbReference>
<dbReference type="GO" id="GO:0016020">
    <property type="term" value="C:membrane"/>
    <property type="evidence" value="ECO:0007669"/>
    <property type="project" value="InterPro"/>
</dbReference>
<dbReference type="Proteomes" id="UP000886217">
    <property type="component" value="Unassembled WGS sequence"/>
</dbReference>
<dbReference type="Pfam" id="PF01066">
    <property type="entry name" value="CDP-OH_P_transf"/>
    <property type="match status" value="1"/>
</dbReference>
<keyword evidence="1 2" id="KW-0808">Transferase</keyword>
<keyword evidence="3" id="KW-0472">Membrane</keyword>
<protein>
    <submittedName>
        <fullName evidence="4">CDP-alcohol phosphatidyltransferase family protein</fullName>
    </submittedName>
</protein>
<dbReference type="Gene3D" id="1.20.120.1760">
    <property type="match status" value="1"/>
</dbReference>
<name>A0A7C5JWI5_THELI</name>
<proteinExistence type="inferred from homology"/>
<evidence type="ECO:0000256" key="2">
    <source>
        <dbReference type="RuleBase" id="RU003750"/>
    </source>
</evidence>